<evidence type="ECO:0000256" key="4">
    <source>
        <dbReference type="PIRSR" id="PIRSR606225-1"/>
    </source>
</evidence>
<evidence type="ECO:0000313" key="9">
    <source>
        <dbReference type="Proteomes" id="UP000626244"/>
    </source>
</evidence>
<feature type="active site" evidence="4">
    <location>
        <position position="137"/>
    </location>
</feature>
<name>A0A8J3EZZ3_9BACI</name>
<comment type="similarity">
    <text evidence="2 6">Belongs to the pseudouridine synthase RluA family.</text>
</comment>
<dbReference type="PROSITE" id="PS01129">
    <property type="entry name" value="PSI_RLU"/>
    <property type="match status" value="1"/>
</dbReference>
<dbReference type="RefSeq" id="WP_087999990.1">
    <property type="nucleotide sequence ID" value="NZ_BMHB01000001.1"/>
</dbReference>
<dbReference type="Pfam" id="PF00849">
    <property type="entry name" value="PseudoU_synth_2"/>
    <property type="match status" value="1"/>
</dbReference>
<protein>
    <recommendedName>
        <fullName evidence="6">Pseudouridine synthase</fullName>
        <ecNumber evidence="6">5.4.99.-</ecNumber>
    </recommendedName>
</protein>
<dbReference type="Proteomes" id="UP000626244">
    <property type="component" value="Unassembled WGS sequence"/>
</dbReference>
<evidence type="ECO:0000259" key="7">
    <source>
        <dbReference type="Pfam" id="PF00849"/>
    </source>
</evidence>
<dbReference type="InterPro" id="IPR020103">
    <property type="entry name" value="PsdUridine_synth_cat_dom_sf"/>
</dbReference>
<evidence type="ECO:0000256" key="1">
    <source>
        <dbReference type="ARBA" id="ARBA00000073"/>
    </source>
</evidence>
<evidence type="ECO:0000256" key="2">
    <source>
        <dbReference type="ARBA" id="ARBA00010876"/>
    </source>
</evidence>
<evidence type="ECO:0000256" key="5">
    <source>
        <dbReference type="PROSITE-ProRule" id="PRU00182"/>
    </source>
</evidence>
<dbReference type="PANTHER" id="PTHR21600">
    <property type="entry name" value="MITOCHONDRIAL RNA PSEUDOURIDINE SYNTHASE"/>
    <property type="match status" value="1"/>
</dbReference>
<dbReference type="InterPro" id="IPR050188">
    <property type="entry name" value="RluA_PseudoU_synthase"/>
</dbReference>
<dbReference type="PANTHER" id="PTHR21600:SF35">
    <property type="entry name" value="PSEUDOURIDINE SYNTHASE"/>
    <property type="match status" value="1"/>
</dbReference>
<dbReference type="InterPro" id="IPR006225">
    <property type="entry name" value="PsdUridine_synth_RluC/D"/>
</dbReference>
<reference evidence="9" key="1">
    <citation type="journal article" date="2019" name="Int. J. Syst. Evol. Microbiol.">
        <title>The Global Catalogue of Microorganisms (GCM) 10K type strain sequencing project: providing services to taxonomists for standard genome sequencing and annotation.</title>
        <authorList>
            <consortium name="The Broad Institute Genomics Platform"/>
            <consortium name="The Broad Institute Genome Sequencing Center for Infectious Disease"/>
            <person name="Wu L."/>
            <person name="Ma J."/>
        </authorList>
    </citation>
    <scope>NUCLEOTIDE SEQUENCE [LARGE SCALE GENOMIC DNA]</scope>
    <source>
        <strain evidence="9">CGMCC 1.14993</strain>
    </source>
</reference>
<dbReference type="InterPro" id="IPR006224">
    <property type="entry name" value="PsdUridine_synth_RluA-like_CS"/>
</dbReference>
<dbReference type="EMBL" id="BMHB01000001">
    <property type="protein sequence ID" value="GGI14941.1"/>
    <property type="molecule type" value="Genomic_DNA"/>
</dbReference>
<comment type="function">
    <text evidence="6">Responsible for synthesis of pseudouridine from uracil.</text>
</comment>
<gene>
    <name evidence="8" type="primary">rluD</name>
    <name evidence="8" type="ORF">GCM10007380_25470</name>
</gene>
<sequence>MKQFQLKWEVKTEHNGLLLREFLHLMELSKRALTDIKFQGGKILVNDEEKTVRTIVKEHDIVTIFFPIEKPSEELIPQAVPFEIVYEDEAILVVNKPFGISSIPSREHQNGTLANGILHYYKQIGLQSTIHIVTRLDKDTSGLMLIAKNRYVHYLFSKNELKDVNRKYKAIVHGEMKESTGIINARIARKRDSIIEREVSEEGQEAITYFKVVETFKDFSIVELQLETGRTHQIRVHMSSINHPLIGDDLYGGSTVTLKRQALHSYYLSFIHPINKDEMSFEIVLPEDLIDWLDQQKQENETIIDCQQ</sequence>
<dbReference type="SUPFAM" id="SSF55120">
    <property type="entry name" value="Pseudouridine synthase"/>
    <property type="match status" value="1"/>
</dbReference>
<dbReference type="GO" id="GO:0000455">
    <property type="term" value="P:enzyme-directed rRNA pseudouridine synthesis"/>
    <property type="evidence" value="ECO:0007669"/>
    <property type="project" value="TreeGrafter"/>
</dbReference>
<comment type="catalytic activity">
    <reaction evidence="1 6">
        <text>a uridine in RNA = a pseudouridine in RNA</text>
        <dbReference type="Rhea" id="RHEA:48348"/>
        <dbReference type="Rhea" id="RHEA-COMP:12068"/>
        <dbReference type="Rhea" id="RHEA-COMP:12069"/>
        <dbReference type="ChEBI" id="CHEBI:65314"/>
        <dbReference type="ChEBI" id="CHEBI:65315"/>
    </reaction>
</comment>
<evidence type="ECO:0000313" key="8">
    <source>
        <dbReference type="EMBL" id="GGI14941.1"/>
    </source>
</evidence>
<dbReference type="GO" id="GO:0140098">
    <property type="term" value="F:catalytic activity, acting on RNA"/>
    <property type="evidence" value="ECO:0007669"/>
    <property type="project" value="UniProtKB-ARBA"/>
</dbReference>
<dbReference type="FunFam" id="3.30.2350.10:FF:000005">
    <property type="entry name" value="Pseudouridine synthase"/>
    <property type="match status" value="1"/>
</dbReference>
<dbReference type="EC" id="5.4.99.-" evidence="6"/>
<dbReference type="NCBIfam" id="TIGR00005">
    <property type="entry name" value="rluA_subfam"/>
    <property type="match status" value="1"/>
</dbReference>
<comment type="caution">
    <text evidence="8">The sequence shown here is derived from an EMBL/GenBank/DDBJ whole genome shotgun (WGS) entry which is preliminary data.</text>
</comment>
<dbReference type="GO" id="GO:0009982">
    <property type="term" value="F:pseudouridine synthase activity"/>
    <property type="evidence" value="ECO:0007669"/>
    <property type="project" value="InterPro"/>
</dbReference>
<proteinExistence type="inferred from homology"/>
<organism evidence="8 9">
    <name type="scientific">Gottfriedia solisilvae</name>
    <dbReference type="NCBI Taxonomy" id="1516104"/>
    <lineage>
        <taxon>Bacteria</taxon>
        <taxon>Bacillati</taxon>
        <taxon>Bacillota</taxon>
        <taxon>Bacilli</taxon>
        <taxon>Bacillales</taxon>
        <taxon>Bacillaceae</taxon>
        <taxon>Gottfriedia</taxon>
    </lineage>
</organism>
<dbReference type="GO" id="GO:0003723">
    <property type="term" value="F:RNA binding"/>
    <property type="evidence" value="ECO:0007669"/>
    <property type="project" value="UniProtKB-KW"/>
</dbReference>
<evidence type="ECO:0000256" key="3">
    <source>
        <dbReference type="ARBA" id="ARBA00023235"/>
    </source>
</evidence>
<dbReference type="AlphaFoldDB" id="A0A8J3EZZ3"/>
<dbReference type="InterPro" id="IPR006145">
    <property type="entry name" value="PsdUridine_synth_RsuA/RluA"/>
</dbReference>
<keyword evidence="9" id="KW-1185">Reference proteome</keyword>
<dbReference type="Gene3D" id="3.30.2350.10">
    <property type="entry name" value="Pseudouridine synthase"/>
    <property type="match status" value="1"/>
</dbReference>
<dbReference type="PROSITE" id="PS50889">
    <property type="entry name" value="S4"/>
    <property type="match status" value="1"/>
</dbReference>
<evidence type="ECO:0000256" key="6">
    <source>
        <dbReference type="RuleBase" id="RU362028"/>
    </source>
</evidence>
<dbReference type="CDD" id="cd02869">
    <property type="entry name" value="PseudoU_synth_RluA_like"/>
    <property type="match status" value="1"/>
</dbReference>
<dbReference type="OrthoDB" id="9807829at2"/>
<keyword evidence="5" id="KW-0694">RNA-binding</keyword>
<keyword evidence="3 6" id="KW-0413">Isomerase</keyword>
<feature type="domain" description="Pseudouridine synthase RsuA/RluA-like" evidence="7">
    <location>
        <begin position="91"/>
        <end position="240"/>
    </location>
</feature>
<accession>A0A8J3EZZ3</accession>